<dbReference type="Proteomes" id="UP000253606">
    <property type="component" value="Chromosome"/>
</dbReference>
<organism evidence="2 3">
    <name type="scientific">Acidisarcina polymorpha</name>
    <dbReference type="NCBI Taxonomy" id="2211140"/>
    <lineage>
        <taxon>Bacteria</taxon>
        <taxon>Pseudomonadati</taxon>
        <taxon>Acidobacteriota</taxon>
        <taxon>Terriglobia</taxon>
        <taxon>Terriglobales</taxon>
        <taxon>Acidobacteriaceae</taxon>
        <taxon>Acidisarcina</taxon>
    </lineage>
</organism>
<evidence type="ECO:0000259" key="1">
    <source>
        <dbReference type="Pfam" id="PF13847"/>
    </source>
</evidence>
<proteinExistence type="predicted"/>
<keyword evidence="3" id="KW-1185">Reference proteome</keyword>
<feature type="domain" description="Methyltransferase" evidence="1">
    <location>
        <begin position="2"/>
        <end position="99"/>
    </location>
</feature>
<dbReference type="InterPro" id="IPR025714">
    <property type="entry name" value="Methyltranfer_dom"/>
</dbReference>
<name>A0A2Z5FRY0_9BACT</name>
<gene>
    <name evidence="2" type="ORF">ACPOL_0084</name>
</gene>
<dbReference type="EMBL" id="CP030840">
    <property type="protein sequence ID" value="AXC09471.1"/>
    <property type="molecule type" value="Genomic_DNA"/>
</dbReference>
<evidence type="ECO:0000313" key="2">
    <source>
        <dbReference type="EMBL" id="AXC09471.1"/>
    </source>
</evidence>
<dbReference type="KEGG" id="abas:ACPOL_0084"/>
<dbReference type="SUPFAM" id="SSF53335">
    <property type="entry name" value="S-adenosyl-L-methionine-dependent methyltransferases"/>
    <property type="match status" value="1"/>
</dbReference>
<dbReference type="Pfam" id="PF13847">
    <property type="entry name" value="Methyltransf_31"/>
    <property type="match status" value="1"/>
</dbReference>
<evidence type="ECO:0000313" key="3">
    <source>
        <dbReference type="Proteomes" id="UP000253606"/>
    </source>
</evidence>
<dbReference type="AlphaFoldDB" id="A0A2Z5FRY0"/>
<dbReference type="Gene3D" id="3.40.50.150">
    <property type="entry name" value="Vaccinia Virus protein VP39"/>
    <property type="match status" value="1"/>
</dbReference>
<accession>A0A2Z5FRY0</accession>
<sequence length="151" mass="17108">MQITGIDLSERLLYRAREHARRSGLENCRFLRADALSLADFPNQVDAVVASRLFLILADPALALQAIFTALRPGGLCFIAEPTSGLSAAVPLLMMKATQRLRRPHLSVEQVPQSRILSMNDFESLVETQPWRSIRIWKYRRYHFAVCKKAA</sequence>
<dbReference type="InterPro" id="IPR029063">
    <property type="entry name" value="SAM-dependent_MTases_sf"/>
</dbReference>
<protein>
    <recommendedName>
        <fullName evidence="1">Methyltransferase domain-containing protein</fullName>
    </recommendedName>
</protein>
<reference evidence="2 3" key="1">
    <citation type="journal article" date="2018" name="Front. Microbiol.">
        <title>Hydrolytic Capabilities as a Key to Environmental Success: Chitinolytic and Cellulolytic Acidobacteria From Acidic Sub-arctic Soils and Boreal Peatlands.</title>
        <authorList>
            <person name="Belova S.E."/>
            <person name="Ravin N.V."/>
            <person name="Pankratov T.A."/>
            <person name="Rakitin A.L."/>
            <person name="Ivanova A.A."/>
            <person name="Beletsky A.V."/>
            <person name="Mardanov A.V."/>
            <person name="Sinninghe Damste J.S."/>
            <person name="Dedysh S.N."/>
        </authorList>
    </citation>
    <scope>NUCLEOTIDE SEQUENCE [LARGE SCALE GENOMIC DNA]</scope>
    <source>
        <strain evidence="2 3">SBC82</strain>
    </source>
</reference>
<dbReference type="CDD" id="cd02440">
    <property type="entry name" value="AdoMet_MTases"/>
    <property type="match status" value="1"/>
</dbReference>